<dbReference type="GO" id="GO:0005737">
    <property type="term" value="C:cytoplasm"/>
    <property type="evidence" value="ECO:0007669"/>
    <property type="project" value="UniProtKB-SubCell"/>
</dbReference>
<evidence type="ECO:0000256" key="2">
    <source>
        <dbReference type="ARBA" id="ARBA00001946"/>
    </source>
</evidence>
<dbReference type="InterPro" id="IPR011320">
    <property type="entry name" value="RNase_H1_N"/>
</dbReference>
<evidence type="ECO:0000256" key="7">
    <source>
        <dbReference type="ARBA" id="ARBA00022722"/>
    </source>
</evidence>
<dbReference type="AlphaFoldDB" id="A0A6N7IZD6"/>
<dbReference type="InterPro" id="IPR037056">
    <property type="entry name" value="RNase_H1_N_sf"/>
</dbReference>
<evidence type="ECO:0000256" key="8">
    <source>
        <dbReference type="ARBA" id="ARBA00022723"/>
    </source>
</evidence>
<reference evidence="13" key="1">
    <citation type="journal article" date="2020" name="Appl. Environ. Microbiol.">
        <title>Medium-Chain Fatty Acid Synthesis by 'Candidatus Weimeria bifida' gen. nov., sp. nov., and 'Candidatus Pseudoramibacter fermentans' sp. nov.</title>
        <authorList>
            <person name="Scarborough M.J."/>
            <person name="Myers K.S."/>
            <person name="Donohue T.J."/>
            <person name="Noguera D.R."/>
        </authorList>
    </citation>
    <scope>NUCLEOTIDE SEQUENCE</scope>
    <source>
        <strain evidence="13">LCO1.1</strain>
    </source>
</reference>
<dbReference type="Pfam" id="PF01693">
    <property type="entry name" value="Cauli_VI"/>
    <property type="match status" value="1"/>
</dbReference>
<dbReference type="Pfam" id="PF00075">
    <property type="entry name" value="RNase_H"/>
    <property type="match status" value="1"/>
</dbReference>
<dbReference type="Gene3D" id="3.30.420.10">
    <property type="entry name" value="Ribonuclease H-like superfamily/Ribonuclease H"/>
    <property type="match status" value="1"/>
</dbReference>
<dbReference type="GO" id="GO:0046872">
    <property type="term" value="F:metal ion binding"/>
    <property type="evidence" value="ECO:0007669"/>
    <property type="project" value="UniProtKB-KW"/>
</dbReference>
<feature type="domain" description="RNase H type-1" evidence="12">
    <location>
        <begin position="81"/>
        <end position="219"/>
    </location>
</feature>
<evidence type="ECO:0000256" key="11">
    <source>
        <dbReference type="ARBA" id="ARBA00022842"/>
    </source>
</evidence>
<dbReference type="PROSITE" id="PS50879">
    <property type="entry name" value="RNASE_H_1"/>
    <property type="match status" value="1"/>
</dbReference>
<dbReference type="GO" id="GO:0003676">
    <property type="term" value="F:nucleic acid binding"/>
    <property type="evidence" value="ECO:0007669"/>
    <property type="project" value="UniProtKB-UniRule"/>
</dbReference>
<keyword evidence="10" id="KW-0378">Hydrolase</keyword>
<organism evidence="13 14">
    <name type="scientific">Candidatus Weimeria bifida</name>
    <dbReference type="NCBI Taxonomy" id="2599074"/>
    <lineage>
        <taxon>Bacteria</taxon>
        <taxon>Bacillati</taxon>
        <taxon>Bacillota</taxon>
        <taxon>Clostridia</taxon>
        <taxon>Lachnospirales</taxon>
        <taxon>Lachnospiraceae</taxon>
        <taxon>Candidatus Weimeria</taxon>
    </lineage>
</organism>
<evidence type="ECO:0000313" key="14">
    <source>
        <dbReference type="Proteomes" id="UP000460257"/>
    </source>
</evidence>
<dbReference type="SUPFAM" id="SSF55658">
    <property type="entry name" value="L9 N-domain-like"/>
    <property type="match status" value="1"/>
</dbReference>
<dbReference type="EC" id="3.1.26.4" evidence="5"/>
<keyword evidence="9" id="KW-0255">Endonuclease</keyword>
<dbReference type="FunFam" id="3.40.970.10:FF:000002">
    <property type="entry name" value="Ribonuclease H"/>
    <property type="match status" value="1"/>
</dbReference>
<dbReference type="GO" id="GO:0004523">
    <property type="term" value="F:RNA-DNA hybrid ribonuclease activity"/>
    <property type="evidence" value="ECO:0007669"/>
    <property type="project" value="UniProtKB-UniRule"/>
</dbReference>
<dbReference type="InterPro" id="IPR050092">
    <property type="entry name" value="RNase_H"/>
</dbReference>
<proteinExistence type="inferred from homology"/>
<comment type="function">
    <text evidence="3">Endonuclease that specifically degrades the RNA of RNA-DNA hybrids.</text>
</comment>
<evidence type="ECO:0000256" key="5">
    <source>
        <dbReference type="ARBA" id="ARBA00012180"/>
    </source>
</evidence>
<dbReference type="EMBL" id="VOGC01000002">
    <property type="protein sequence ID" value="MQN00707.1"/>
    <property type="molecule type" value="Genomic_DNA"/>
</dbReference>
<keyword evidence="14" id="KW-1185">Reference proteome</keyword>
<dbReference type="SUPFAM" id="SSF53098">
    <property type="entry name" value="Ribonuclease H-like"/>
    <property type="match status" value="1"/>
</dbReference>
<name>A0A6N7IZD6_9FIRM</name>
<gene>
    <name evidence="13" type="ORF">FRC54_01750</name>
</gene>
<evidence type="ECO:0000256" key="1">
    <source>
        <dbReference type="ARBA" id="ARBA00000077"/>
    </source>
</evidence>
<sequence length="220" mass="23887">MAEKKHFYVVKSGRKTGIFKTWDECRAQVIGFKGAIYKGFVTEQEALEYLNSGMGHAVSAASGSGSAQGCTSRASLKNIPADKCLTAYVDGSFQKGKKAYAFGCVFIFPDGSIQKLNGAYDDAAGVAQRNVAGEMQGALHAARFALENGFKAVDIYYDYQGIEMWATGQWKTNTDLTKKYAAEMKKLGSEIHISFHKVAAHTGVEYNEMADKLAKAALCD</sequence>
<dbReference type="GO" id="GO:0043137">
    <property type="term" value="P:DNA replication, removal of RNA primer"/>
    <property type="evidence" value="ECO:0007669"/>
    <property type="project" value="TreeGrafter"/>
</dbReference>
<keyword evidence="11" id="KW-0460">Magnesium</keyword>
<dbReference type="PANTHER" id="PTHR10642:SF26">
    <property type="entry name" value="RIBONUCLEASE H1"/>
    <property type="match status" value="1"/>
</dbReference>
<keyword evidence="7" id="KW-0540">Nuclease</keyword>
<dbReference type="InterPro" id="IPR036397">
    <property type="entry name" value="RNaseH_sf"/>
</dbReference>
<evidence type="ECO:0000256" key="10">
    <source>
        <dbReference type="ARBA" id="ARBA00022801"/>
    </source>
</evidence>
<evidence type="ECO:0000256" key="6">
    <source>
        <dbReference type="ARBA" id="ARBA00017721"/>
    </source>
</evidence>
<evidence type="ECO:0000313" key="13">
    <source>
        <dbReference type="EMBL" id="MQN00707.1"/>
    </source>
</evidence>
<comment type="cofactor">
    <cofactor evidence="2">
        <name>Mg(2+)</name>
        <dbReference type="ChEBI" id="CHEBI:18420"/>
    </cofactor>
</comment>
<comment type="catalytic activity">
    <reaction evidence="1">
        <text>Endonucleolytic cleavage to 5'-phosphomonoester.</text>
        <dbReference type="EC" id="3.1.26.4"/>
    </reaction>
</comment>
<dbReference type="PANTHER" id="PTHR10642">
    <property type="entry name" value="RIBONUCLEASE H1"/>
    <property type="match status" value="1"/>
</dbReference>
<dbReference type="InterPro" id="IPR002156">
    <property type="entry name" value="RNaseH_domain"/>
</dbReference>
<accession>A0A6N7IZD6</accession>
<evidence type="ECO:0000256" key="4">
    <source>
        <dbReference type="ARBA" id="ARBA00005300"/>
    </source>
</evidence>
<evidence type="ECO:0000256" key="3">
    <source>
        <dbReference type="ARBA" id="ARBA00004065"/>
    </source>
</evidence>
<dbReference type="InterPro" id="IPR009027">
    <property type="entry name" value="Ribosomal_bL9/RNase_H1_N"/>
</dbReference>
<comment type="similarity">
    <text evidence="4">Belongs to the RNase H family.</text>
</comment>
<dbReference type="Gene3D" id="3.40.970.10">
    <property type="entry name" value="Ribonuclease H1, N-terminal domain"/>
    <property type="match status" value="1"/>
</dbReference>
<comment type="caution">
    <text evidence="13">The sequence shown here is derived from an EMBL/GenBank/DDBJ whole genome shotgun (WGS) entry which is preliminary data.</text>
</comment>
<dbReference type="Proteomes" id="UP000460257">
    <property type="component" value="Unassembled WGS sequence"/>
</dbReference>
<keyword evidence="8" id="KW-0479">Metal-binding</keyword>
<evidence type="ECO:0000259" key="12">
    <source>
        <dbReference type="PROSITE" id="PS50879"/>
    </source>
</evidence>
<evidence type="ECO:0000256" key="9">
    <source>
        <dbReference type="ARBA" id="ARBA00022759"/>
    </source>
</evidence>
<dbReference type="GO" id="GO:0003964">
    <property type="term" value="F:RNA-directed DNA polymerase activity"/>
    <property type="evidence" value="ECO:0007669"/>
    <property type="project" value="UniProtKB-KW"/>
</dbReference>
<dbReference type="InterPro" id="IPR012337">
    <property type="entry name" value="RNaseH-like_sf"/>
</dbReference>
<dbReference type="CDD" id="cd09277">
    <property type="entry name" value="RNase_HI_bacteria_like"/>
    <property type="match status" value="1"/>
</dbReference>
<protein>
    <recommendedName>
        <fullName evidence="6">Ribonuclease H</fullName>
        <ecNumber evidence="5">3.1.26.4</ecNumber>
    </recommendedName>
</protein>